<dbReference type="Proteomes" id="UP000680132">
    <property type="component" value="Unassembled WGS sequence"/>
</dbReference>
<name>A0A939TR59_9MICO</name>
<gene>
    <name evidence="1" type="ORF">J5V96_11690</name>
</gene>
<evidence type="ECO:0000313" key="2">
    <source>
        <dbReference type="Proteomes" id="UP000680132"/>
    </source>
</evidence>
<evidence type="ECO:0000313" key="1">
    <source>
        <dbReference type="EMBL" id="MBO3664170.1"/>
    </source>
</evidence>
<dbReference type="EMBL" id="JAGFOA010000004">
    <property type="protein sequence ID" value="MBO3664170.1"/>
    <property type="molecule type" value="Genomic_DNA"/>
</dbReference>
<accession>A0A939TR59</accession>
<keyword evidence="2" id="KW-1185">Reference proteome</keyword>
<sequence length="45" mass="4904">MSQLEHEHLVSVGLFDSERMDGAEARGQIQCRDLDGELYVPGAGS</sequence>
<dbReference type="AlphaFoldDB" id="A0A939TR59"/>
<dbReference type="RefSeq" id="WP_208503955.1">
    <property type="nucleotide sequence ID" value="NZ_JAGFOA010000004.1"/>
</dbReference>
<proteinExistence type="predicted"/>
<protein>
    <submittedName>
        <fullName evidence="1">Uncharacterized protein</fullName>
    </submittedName>
</protein>
<organism evidence="1 2">
    <name type="scientific">Microbacterium stercoris</name>
    <dbReference type="NCBI Taxonomy" id="2820289"/>
    <lineage>
        <taxon>Bacteria</taxon>
        <taxon>Bacillati</taxon>
        <taxon>Actinomycetota</taxon>
        <taxon>Actinomycetes</taxon>
        <taxon>Micrococcales</taxon>
        <taxon>Microbacteriaceae</taxon>
        <taxon>Microbacterium</taxon>
    </lineage>
</organism>
<comment type="caution">
    <text evidence="1">The sequence shown here is derived from an EMBL/GenBank/DDBJ whole genome shotgun (WGS) entry which is preliminary data.</text>
</comment>
<reference evidence="1" key="1">
    <citation type="submission" date="2021-03" db="EMBL/GenBank/DDBJ databases">
        <title>Microbacterium sp. nov., a novel actinobacterium isolated from cow dung.</title>
        <authorList>
            <person name="Zhang L."/>
        </authorList>
    </citation>
    <scope>NUCLEOTIDE SEQUENCE</scope>
    <source>
        <strain evidence="1">NEAU-LLB</strain>
    </source>
</reference>